<organism evidence="6 7">
    <name type="scientific">Olivibacter ginsenosidimutans</name>
    <dbReference type="NCBI Taxonomy" id="1176537"/>
    <lineage>
        <taxon>Bacteria</taxon>
        <taxon>Pseudomonadati</taxon>
        <taxon>Bacteroidota</taxon>
        <taxon>Sphingobacteriia</taxon>
        <taxon>Sphingobacteriales</taxon>
        <taxon>Sphingobacteriaceae</taxon>
        <taxon>Olivibacter</taxon>
    </lineage>
</organism>
<evidence type="ECO:0000313" key="7">
    <source>
        <dbReference type="Proteomes" id="UP001501411"/>
    </source>
</evidence>
<dbReference type="Pfam" id="PF25954">
    <property type="entry name" value="Beta-barrel_RND_2"/>
    <property type="match status" value="1"/>
</dbReference>
<protein>
    <recommendedName>
        <fullName evidence="8">Efflux RND transporter periplasmic adaptor subunit</fullName>
    </recommendedName>
</protein>
<keyword evidence="2" id="KW-0813">Transport</keyword>
<comment type="caution">
    <text evidence="6">The sequence shown here is derived from an EMBL/GenBank/DDBJ whole genome shotgun (WGS) entry which is preliminary data.</text>
</comment>
<evidence type="ECO:0000259" key="4">
    <source>
        <dbReference type="Pfam" id="PF25954"/>
    </source>
</evidence>
<keyword evidence="7" id="KW-1185">Reference proteome</keyword>
<evidence type="ECO:0000256" key="1">
    <source>
        <dbReference type="ARBA" id="ARBA00009477"/>
    </source>
</evidence>
<dbReference type="Proteomes" id="UP001501411">
    <property type="component" value="Unassembled WGS sequence"/>
</dbReference>
<sequence length="339" mass="37384">MDLVPFDRNKKDKFLTLNAEQQALAHISTAVIGAGNVNNYTRTNGRLRVNPEESNVISSRNAGRIEQLYVKETGTSIRKGQALFKGYSEQLLTLQQELLMTHKQAEQFTSDTRFQDIFEAAKQKLLLYGQTQQQLSSLLRSGKASPYITFYAPSSGVVSELLITEGQYVAEGDALLRLEGYHSMWVEADIYPREASLVKEGQKLTVFANGNTEQPLQMEVQFISPAYQESTQLLQLRGTIANPDNKLQAGMPATILLPQTSSIESLSVPSNAIIRSGKSSHVWIALGKEKFEPRIVETGAEAFDRTAITSGLKAGDNVVISGAYLLYSEYVLKKGGVVN</sequence>
<dbReference type="NCBIfam" id="TIGR01730">
    <property type="entry name" value="RND_mfp"/>
    <property type="match status" value="1"/>
</dbReference>
<dbReference type="Gene3D" id="2.40.420.20">
    <property type="match status" value="1"/>
</dbReference>
<feature type="domain" description="CusB-like barrel-sandwich hybrid" evidence="3">
    <location>
        <begin position="55"/>
        <end position="178"/>
    </location>
</feature>
<comment type="similarity">
    <text evidence="1">Belongs to the membrane fusion protein (MFP) (TC 8.A.1) family.</text>
</comment>
<dbReference type="InterPro" id="IPR058790">
    <property type="entry name" value="BSH_CusB"/>
</dbReference>
<feature type="domain" description="Multidrug resistance protein MdtA-like C-terminal permuted SH3" evidence="5">
    <location>
        <begin position="267"/>
        <end position="323"/>
    </location>
</feature>
<dbReference type="InterPro" id="IPR058792">
    <property type="entry name" value="Beta-barrel_RND_2"/>
</dbReference>
<dbReference type="InterPro" id="IPR051909">
    <property type="entry name" value="MFP_Cation_Efflux"/>
</dbReference>
<evidence type="ECO:0000259" key="3">
    <source>
        <dbReference type="Pfam" id="PF25919"/>
    </source>
</evidence>
<dbReference type="Gene3D" id="2.40.50.100">
    <property type="match status" value="1"/>
</dbReference>
<dbReference type="InterPro" id="IPR006143">
    <property type="entry name" value="RND_pump_MFP"/>
</dbReference>
<dbReference type="Gene3D" id="2.40.30.170">
    <property type="match status" value="1"/>
</dbReference>
<dbReference type="EMBL" id="BAABIQ010000044">
    <property type="protein sequence ID" value="GAA4807009.1"/>
    <property type="molecule type" value="Genomic_DNA"/>
</dbReference>
<evidence type="ECO:0000259" key="5">
    <source>
        <dbReference type="Pfam" id="PF25967"/>
    </source>
</evidence>
<dbReference type="Pfam" id="PF25919">
    <property type="entry name" value="BSH_CusB"/>
    <property type="match status" value="1"/>
</dbReference>
<evidence type="ECO:0008006" key="8">
    <source>
        <dbReference type="Google" id="ProtNLM"/>
    </source>
</evidence>
<dbReference type="PANTHER" id="PTHR30097:SF15">
    <property type="entry name" value="CATION EFFLUX SYSTEM PROTEIN CUSB"/>
    <property type="match status" value="1"/>
</dbReference>
<dbReference type="InterPro" id="IPR058627">
    <property type="entry name" value="MdtA-like_C"/>
</dbReference>
<dbReference type="PANTHER" id="PTHR30097">
    <property type="entry name" value="CATION EFFLUX SYSTEM PROTEIN CUSB"/>
    <property type="match status" value="1"/>
</dbReference>
<evidence type="ECO:0000313" key="6">
    <source>
        <dbReference type="EMBL" id="GAA4807009.1"/>
    </source>
</evidence>
<name>A0ABP9C9F2_9SPHI</name>
<evidence type="ECO:0000256" key="2">
    <source>
        <dbReference type="ARBA" id="ARBA00022448"/>
    </source>
</evidence>
<accession>A0ABP9C9F2</accession>
<proteinExistence type="inferred from homology"/>
<gene>
    <name evidence="6" type="ORF">GCM10023231_40250</name>
</gene>
<dbReference type="SUPFAM" id="SSF111369">
    <property type="entry name" value="HlyD-like secretion proteins"/>
    <property type="match status" value="1"/>
</dbReference>
<dbReference type="Pfam" id="PF25967">
    <property type="entry name" value="RND-MFP_C"/>
    <property type="match status" value="1"/>
</dbReference>
<feature type="domain" description="CusB-like beta-barrel" evidence="4">
    <location>
        <begin position="184"/>
        <end position="257"/>
    </location>
</feature>
<reference evidence="7" key="1">
    <citation type="journal article" date="2019" name="Int. J. Syst. Evol. Microbiol.">
        <title>The Global Catalogue of Microorganisms (GCM) 10K type strain sequencing project: providing services to taxonomists for standard genome sequencing and annotation.</title>
        <authorList>
            <consortium name="The Broad Institute Genomics Platform"/>
            <consortium name="The Broad Institute Genome Sequencing Center for Infectious Disease"/>
            <person name="Wu L."/>
            <person name="Ma J."/>
        </authorList>
    </citation>
    <scope>NUCLEOTIDE SEQUENCE [LARGE SCALE GENOMIC DNA]</scope>
    <source>
        <strain evidence="7">JCM 18200</strain>
    </source>
</reference>